<name>A0A1I1DPW0_9BACT</name>
<dbReference type="Proteomes" id="UP000199514">
    <property type="component" value="Unassembled WGS sequence"/>
</dbReference>
<organism evidence="2 3">
    <name type="scientific">Flexibacter flexilis DSM 6793</name>
    <dbReference type="NCBI Taxonomy" id="927664"/>
    <lineage>
        <taxon>Bacteria</taxon>
        <taxon>Pseudomonadati</taxon>
        <taxon>Bacteroidota</taxon>
        <taxon>Cytophagia</taxon>
        <taxon>Cytophagales</taxon>
        <taxon>Flexibacteraceae</taxon>
        <taxon>Flexibacter</taxon>
    </lineage>
</organism>
<evidence type="ECO:0000313" key="2">
    <source>
        <dbReference type="EMBL" id="SFB76941.1"/>
    </source>
</evidence>
<feature type="compositionally biased region" description="Basic and acidic residues" evidence="1">
    <location>
        <begin position="1"/>
        <end position="24"/>
    </location>
</feature>
<gene>
    <name evidence="2" type="ORF">SAMN05421780_101388</name>
</gene>
<proteinExistence type="predicted"/>
<protein>
    <submittedName>
        <fullName evidence="2">Uncharacterized protein</fullName>
    </submittedName>
</protein>
<dbReference type="AlphaFoldDB" id="A0A1I1DPW0"/>
<accession>A0A1I1DPW0</accession>
<keyword evidence="3" id="KW-1185">Reference proteome</keyword>
<sequence length="36" mass="4280">MAKSTDMRKEKKKEPTKSLKEKRDAKKQKKNDRSSD</sequence>
<evidence type="ECO:0000313" key="3">
    <source>
        <dbReference type="Proteomes" id="UP000199514"/>
    </source>
</evidence>
<reference evidence="2 3" key="1">
    <citation type="submission" date="2016-10" db="EMBL/GenBank/DDBJ databases">
        <authorList>
            <person name="de Groot N.N."/>
        </authorList>
    </citation>
    <scope>NUCLEOTIDE SEQUENCE [LARGE SCALE GENOMIC DNA]</scope>
    <source>
        <strain evidence="2 3">DSM 6793</strain>
    </source>
</reference>
<feature type="region of interest" description="Disordered" evidence="1">
    <location>
        <begin position="1"/>
        <end position="36"/>
    </location>
</feature>
<evidence type="ECO:0000256" key="1">
    <source>
        <dbReference type="SAM" id="MobiDB-lite"/>
    </source>
</evidence>
<dbReference type="EMBL" id="FOLE01000001">
    <property type="protein sequence ID" value="SFB76941.1"/>
    <property type="molecule type" value="Genomic_DNA"/>
</dbReference>